<dbReference type="GO" id="GO:0008270">
    <property type="term" value="F:zinc ion binding"/>
    <property type="evidence" value="ECO:0007669"/>
    <property type="project" value="InterPro"/>
</dbReference>
<evidence type="ECO:0000259" key="1">
    <source>
        <dbReference type="Pfam" id="PF12706"/>
    </source>
</evidence>
<comment type="caution">
    <text evidence="2">The sequence shown here is derived from an EMBL/GenBank/DDBJ whole genome shotgun (WGS) entry which is preliminary data.</text>
</comment>
<dbReference type="InterPro" id="IPR024884">
    <property type="entry name" value="NAPE-PLD"/>
</dbReference>
<dbReference type="SUPFAM" id="SSF56281">
    <property type="entry name" value="Metallo-hydrolase/oxidoreductase"/>
    <property type="match status" value="1"/>
</dbReference>
<dbReference type="RefSeq" id="WP_306374025.1">
    <property type="nucleotide sequence ID" value="NZ_JASAYK010000003.1"/>
</dbReference>
<reference evidence="2" key="1">
    <citation type="journal article" date="2023" name="Front. Microbiol.">
        <title>Phylogeography and host specificity of Pasteurellaceae pathogenic to sea-farmed fish in the north-east Atlantic.</title>
        <authorList>
            <person name="Gulla S."/>
            <person name="Colquhoun D.J."/>
            <person name="Olsen A.B."/>
            <person name="Spilsberg B."/>
            <person name="Lagesen K."/>
            <person name="Aakesson C.P."/>
            <person name="Strom S."/>
            <person name="Manji F."/>
            <person name="Birkbeck T.H."/>
            <person name="Nilsen H.K."/>
        </authorList>
    </citation>
    <scope>NUCLEOTIDE SEQUENCE</scope>
    <source>
        <strain evidence="2">TW16_20</strain>
    </source>
</reference>
<dbReference type="GO" id="GO:0005737">
    <property type="term" value="C:cytoplasm"/>
    <property type="evidence" value="ECO:0007669"/>
    <property type="project" value="TreeGrafter"/>
</dbReference>
<name>A0AAJ6N9W5_9PAST</name>
<dbReference type="Pfam" id="PF12706">
    <property type="entry name" value="Lactamase_B_2"/>
    <property type="match status" value="1"/>
</dbReference>
<gene>
    <name evidence="2" type="ORF">QJU93_05840</name>
</gene>
<sequence>MKTALKIFKKLLLLTAVLVTIGVLYVNLYPTFGDSPNAESMDKIQQSTHFDGEHFQNLIPTNATSIGMAQGKRKIDRLGLTMNFIFPPKGKNPDKPLITKKLNSLNNGEFVWLGHSTVLFKTNNTTIITDPIFHNASPIPFLVEPFEMTNTPKVADLPFIDVVLISHDHYDHLDYQGIKQMNAKVGHFYVPLGVKAHLLRWGVANEKVTEYDWYEGVNFNHVQFVFAPSRHFSGRGIFNHRQTLWGSWAIIAPKLKAYFSGDGGYSPEFVKIGQRFGGFDIAFMEDGAYNESWKDVHMLPEQTAQASIDIQTKVVLPIHWGKFDLATHKWNEPVQRIAKALQKYNDKVLEQDKIKLVTPRIGEIFDLNKLPQFEWWEE</sequence>
<dbReference type="GO" id="GO:0070290">
    <property type="term" value="F:N-acylphosphatidylethanolamine-specific phospholipase D activity"/>
    <property type="evidence" value="ECO:0007669"/>
    <property type="project" value="InterPro"/>
</dbReference>
<dbReference type="PANTHER" id="PTHR15032">
    <property type="entry name" value="N-ACYL-PHOSPHATIDYLETHANOLAMINE-HYDROLYZING PHOSPHOLIPASE D"/>
    <property type="match status" value="1"/>
</dbReference>
<dbReference type="PIRSF" id="PIRSF038896">
    <property type="entry name" value="NAPE-PLD"/>
    <property type="match status" value="1"/>
</dbReference>
<evidence type="ECO:0000313" key="3">
    <source>
        <dbReference type="Proteomes" id="UP001236239"/>
    </source>
</evidence>
<proteinExistence type="predicted"/>
<accession>A0AAJ6N9W5</accession>
<feature type="domain" description="Metallo-beta-lactamase" evidence="1">
    <location>
        <begin position="126"/>
        <end position="320"/>
    </location>
</feature>
<dbReference type="PANTHER" id="PTHR15032:SF4">
    <property type="entry name" value="N-ACYL-PHOSPHATIDYLETHANOLAMINE-HYDROLYZING PHOSPHOLIPASE D"/>
    <property type="match status" value="1"/>
</dbReference>
<dbReference type="Proteomes" id="UP001236239">
    <property type="component" value="Unassembled WGS sequence"/>
</dbReference>
<dbReference type="InterPro" id="IPR001279">
    <property type="entry name" value="Metallo-B-lactamas"/>
</dbReference>
<dbReference type="EMBL" id="JASAYQ010000008">
    <property type="protein sequence ID" value="MDP8172872.1"/>
    <property type="molecule type" value="Genomic_DNA"/>
</dbReference>
<evidence type="ECO:0000313" key="2">
    <source>
        <dbReference type="EMBL" id="MDP8172872.1"/>
    </source>
</evidence>
<organism evidence="2 3">
    <name type="scientific">Phocoenobacter skyensis</name>
    <dbReference type="NCBI Taxonomy" id="97481"/>
    <lineage>
        <taxon>Bacteria</taxon>
        <taxon>Pseudomonadati</taxon>
        <taxon>Pseudomonadota</taxon>
        <taxon>Gammaproteobacteria</taxon>
        <taxon>Pasteurellales</taxon>
        <taxon>Pasteurellaceae</taxon>
        <taxon>Phocoenobacter</taxon>
    </lineage>
</organism>
<dbReference type="Gene3D" id="3.60.15.10">
    <property type="entry name" value="Ribonuclease Z/Hydroxyacylglutathione hydrolase-like"/>
    <property type="match status" value="1"/>
</dbReference>
<dbReference type="InterPro" id="IPR036866">
    <property type="entry name" value="RibonucZ/Hydroxyglut_hydro"/>
</dbReference>
<dbReference type="AlphaFoldDB" id="A0AAJ6N9W5"/>
<protein>
    <submittedName>
        <fullName evidence="2">MBL fold metallo-hydrolase</fullName>
    </submittedName>
</protein>